<dbReference type="OrthoDB" id="5841362at2759"/>
<dbReference type="HOGENOM" id="CLU_2075252_0_0_1"/>
<dbReference type="InParanoid" id="G0NZ15"/>
<reference evidence="2" key="1">
    <citation type="submission" date="2011-07" db="EMBL/GenBank/DDBJ databases">
        <authorList>
            <consortium name="Caenorhabditis brenneri Sequencing and Analysis Consortium"/>
            <person name="Wilson R.K."/>
        </authorList>
    </citation>
    <scope>NUCLEOTIDE SEQUENCE [LARGE SCALE GENOMIC DNA]</scope>
    <source>
        <strain evidence="2">PB2801</strain>
    </source>
</reference>
<name>G0NZ15_CAEBE</name>
<gene>
    <name evidence="1" type="ORF">CAEBREN_11021</name>
</gene>
<keyword evidence="2" id="KW-1185">Reference proteome</keyword>
<organism evidence="2">
    <name type="scientific">Caenorhabditis brenneri</name>
    <name type="common">Nematode worm</name>
    <dbReference type="NCBI Taxonomy" id="135651"/>
    <lineage>
        <taxon>Eukaryota</taxon>
        <taxon>Metazoa</taxon>
        <taxon>Ecdysozoa</taxon>
        <taxon>Nematoda</taxon>
        <taxon>Chromadorea</taxon>
        <taxon>Rhabditida</taxon>
        <taxon>Rhabditina</taxon>
        <taxon>Rhabditomorpha</taxon>
        <taxon>Rhabditoidea</taxon>
        <taxon>Rhabditidae</taxon>
        <taxon>Peloderinae</taxon>
        <taxon>Caenorhabditis</taxon>
    </lineage>
</organism>
<accession>G0NZ15</accession>
<dbReference type="EMBL" id="GL379985">
    <property type="protein sequence ID" value="EGT40264.1"/>
    <property type="molecule type" value="Genomic_DNA"/>
</dbReference>
<dbReference type="OMA" id="RMSTGVQ"/>
<sequence>MTSSAVPTDIEVRVNWNEISMIEQKIIEAMKGTKIGNISEANMILSKKNGEIIVRIELRPFPFPDTDRSKGVQANTQELVGEHRLQCLGIQYRLEKACKRGKRLRVSTGVQTVCSKHQ</sequence>
<dbReference type="Proteomes" id="UP000008068">
    <property type="component" value="Unassembled WGS sequence"/>
</dbReference>
<dbReference type="eggNOG" id="KOG4736">
    <property type="taxonomic scope" value="Eukaryota"/>
</dbReference>
<dbReference type="AlphaFoldDB" id="G0NZ15"/>
<evidence type="ECO:0000313" key="2">
    <source>
        <dbReference type="Proteomes" id="UP000008068"/>
    </source>
</evidence>
<evidence type="ECO:0000313" key="1">
    <source>
        <dbReference type="EMBL" id="EGT40264.1"/>
    </source>
</evidence>
<proteinExistence type="predicted"/>
<protein>
    <submittedName>
        <fullName evidence="1">Uncharacterized protein</fullName>
    </submittedName>
</protein>
<dbReference type="FunCoup" id="G0NZ15">
    <property type="interactions" value="1049"/>
</dbReference>